<sequence>MSARSFARRITMYYTRSIMAKWVADRAEHLARHDVTIEQAEEALNDAARVTLDPDPASKSGRGVRVIGYSPSAGTILCVLTVVHEGVLYGSTAYPANGTYRRIYHEGA</sequence>
<evidence type="ECO:0000313" key="1">
    <source>
        <dbReference type="EMBL" id="AIM50423.1"/>
    </source>
</evidence>
<proteinExistence type="predicted"/>
<dbReference type="KEGG" id="vg:26628807"/>
<evidence type="ECO:0008006" key="3">
    <source>
        <dbReference type="Google" id="ProtNLM"/>
    </source>
</evidence>
<dbReference type="GeneID" id="26628807"/>
<dbReference type="Proteomes" id="UP000029352">
    <property type="component" value="Segment"/>
</dbReference>
<name>A0A088FQJ6_9CAUD</name>
<evidence type="ECO:0000313" key="2">
    <source>
        <dbReference type="Proteomes" id="UP000029352"/>
    </source>
</evidence>
<reference evidence="1 2" key="1">
    <citation type="submission" date="2014-08" db="EMBL/GenBank/DDBJ databases">
        <authorList>
            <person name="Isern S."/>
            <person name="Ashley B.D."/>
            <person name="Baer T.D."/>
            <person name="Czarnecki K.W."/>
            <person name="Deneweth R.M."/>
            <person name="Gatt S.M."/>
            <person name="Jenkins M."/>
            <person name="Lang J.F."/>
            <person name="Marfizo C.J."/>
            <person name="McMahon C.W."/>
            <person name="Power T.R."/>
            <person name="Rosales K.A."/>
            <person name="Walter R.S."/>
            <person name="Wozny M.J."/>
            <person name="Yori S."/>
            <person name="Michael S.F."/>
            <person name="Anders K.R."/>
            <person name="Braun M.A."/>
            <person name="Delesalle V.A."/>
            <person name="Hughes L.E."/>
            <person name="Ware V.C."/>
            <person name="Bradley K.W."/>
            <person name="Barker L.P."/>
            <person name="Asai D.J."/>
            <person name="Bowman C.A."/>
            <person name="Russell D.A."/>
            <person name="Pope W.H."/>
            <person name="Jacobs-Sera D."/>
            <person name="Hendrix R.W."/>
            <person name="Hatfull G.F."/>
        </authorList>
    </citation>
    <scope>NUCLEOTIDE SEQUENCE [LARGE SCALE GENOMIC DNA]</scope>
</reference>
<protein>
    <recommendedName>
        <fullName evidence="3">DUF4258 domain-containing protein</fullName>
    </recommendedName>
</protein>
<dbReference type="EMBL" id="KM363596">
    <property type="protein sequence ID" value="AIM50423.1"/>
    <property type="molecule type" value="Genomic_DNA"/>
</dbReference>
<gene>
    <name evidence="1" type="ORF">PBI_OMNICRON_90</name>
</gene>
<dbReference type="RefSeq" id="YP_009201722.1">
    <property type="nucleotide sequence ID" value="NC_028832.1"/>
</dbReference>
<dbReference type="OrthoDB" id="24528at10239"/>
<keyword evidence="2" id="KW-1185">Reference proteome</keyword>
<accession>A0A088FQJ6</accession>
<organism evidence="1 2">
    <name type="scientific">Mycobacterium phage Omnicron</name>
    <dbReference type="NCBI Taxonomy" id="1541819"/>
    <lineage>
        <taxon>Viruses</taxon>
        <taxon>Duplodnaviria</taxon>
        <taxon>Heunggongvirae</taxon>
        <taxon>Uroviricota</taxon>
        <taxon>Caudoviricetes</taxon>
        <taxon>Weiservirinae</taxon>
        <taxon>Kratiovirus</taxon>
        <taxon>Kratiovirus omnicron</taxon>
    </lineage>
</organism>